<reference evidence="1 2" key="1">
    <citation type="submission" date="2023-02" db="EMBL/GenBank/DDBJ databases">
        <title>Genome sequencing required for Actinomycetospora new species description.</title>
        <authorList>
            <person name="Saimee Y."/>
            <person name="Duangmal K."/>
        </authorList>
    </citation>
    <scope>NUCLEOTIDE SEQUENCE [LARGE SCALE GENOMIC DNA]</scope>
    <source>
        <strain evidence="1 2">DW7H6</strain>
    </source>
</reference>
<accession>A0ABT5SVH1</accession>
<dbReference type="EMBL" id="JAQZAO010000006">
    <property type="protein sequence ID" value="MDD7966854.1"/>
    <property type="molecule type" value="Genomic_DNA"/>
</dbReference>
<organism evidence="1 2">
    <name type="scientific">Actinomycetospora lemnae</name>
    <dbReference type="NCBI Taxonomy" id="3019891"/>
    <lineage>
        <taxon>Bacteria</taxon>
        <taxon>Bacillati</taxon>
        <taxon>Actinomycetota</taxon>
        <taxon>Actinomycetes</taxon>
        <taxon>Pseudonocardiales</taxon>
        <taxon>Pseudonocardiaceae</taxon>
        <taxon>Actinomycetospora</taxon>
    </lineage>
</organism>
<dbReference type="RefSeq" id="WP_274201382.1">
    <property type="nucleotide sequence ID" value="NZ_JAQZAO010000006.1"/>
</dbReference>
<keyword evidence="2" id="KW-1185">Reference proteome</keyword>
<evidence type="ECO:0000313" key="2">
    <source>
        <dbReference type="Proteomes" id="UP001300763"/>
    </source>
</evidence>
<dbReference type="Proteomes" id="UP001300763">
    <property type="component" value="Unassembled WGS sequence"/>
</dbReference>
<evidence type="ECO:0008006" key="3">
    <source>
        <dbReference type="Google" id="ProtNLM"/>
    </source>
</evidence>
<gene>
    <name evidence="1" type="ORF">PGB27_16075</name>
</gene>
<evidence type="ECO:0000313" key="1">
    <source>
        <dbReference type="EMBL" id="MDD7966854.1"/>
    </source>
</evidence>
<name>A0ABT5SVH1_9PSEU</name>
<dbReference type="Gene3D" id="3.30.429.10">
    <property type="entry name" value="Macrophage Migration Inhibitory Factor"/>
    <property type="match status" value="1"/>
</dbReference>
<protein>
    <recommendedName>
        <fullName evidence="3">Phenylpyruvate tautomerase PptA (4-oxalocrotonate tautomerase family)</fullName>
    </recommendedName>
</protein>
<dbReference type="InterPro" id="IPR014347">
    <property type="entry name" value="Tautomerase/MIF_sf"/>
</dbReference>
<comment type="caution">
    <text evidence="1">The sequence shown here is derived from an EMBL/GenBank/DDBJ whole genome shotgun (WGS) entry which is preliminary data.</text>
</comment>
<dbReference type="SUPFAM" id="SSF55331">
    <property type="entry name" value="Tautomerase/MIF"/>
    <property type="match status" value="1"/>
</dbReference>
<sequence>MTKLLASPPTPGSHHVPTYLVRARTETLGPGRRARLAEHLTTAHADTTGTPPGLVQILIEDVQGRDHFIGGRLAPTGSVFVRGHVPADADEATMRALAGAARDAVVSATDVAAELVWVYLSAMAPEGVVEAGTPHTPRGAAPI</sequence>
<proteinExistence type="predicted"/>